<keyword evidence="2" id="KW-1185">Reference proteome</keyword>
<dbReference type="Proteomes" id="UP000185547">
    <property type="component" value="Unassembled WGS sequence"/>
</dbReference>
<reference evidence="1 2" key="1">
    <citation type="submission" date="2017-01" db="EMBL/GenBank/DDBJ databases">
        <authorList>
            <person name="Varghese N."/>
            <person name="Submissions S."/>
        </authorList>
    </citation>
    <scope>NUCLEOTIDE SEQUENCE [LARGE SCALE GENOMIC DNA]</scope>
    <source>
        <strain evidence="1 2">DSM 44280</strain>
    </source>
</reference>
<sequence>MTTVKTIQGKPISEDQVDAWVTEAKNSYAIEFLFSRELTAYKVPGLVWTVMQDPEGNEFCALEIVVLRWDDGTEAIIHSMKARKQYRSLLD</sequence>
<protein>
    <submittedName>
        <fullName evidence="1">Uncharacterized protein</fullName>
    </submittedName>
</protein>
<comment type="caution">
    <text evidence="1">The sequence shown here is derived from an EMBL/GenBank/DDBJ whole genome shotgun (WGS) entry which is preliminary data.</text>
</comment>
<evidence type="ECO:0000313" key="1">
    <source>
        <dbReference type="EMBL" id="SIQ04018.1"/>
    </source>
</evidence>
<proteinExistence type="predicted"/>
<dbReference type="EMBL" id="FTMH01000005">
    <property type="protein sequence ID" value="SIQ04018.1"/>
    <property type="molecule type" value="Genomic_DNA"/>
</dbReference>
<name>A0A9X8R1K6_9CORY</name>
<gene>
    <name evidence="1" type="ORF">SAMN05421802_1053</name>
</gene>
<organism evidence="1 2">
    <name type="scientific">Corynebacterium afermentans</name>
    <dbReference type="NCBI Taxonomy" id="38286"/>
    <lineage>
        <taxon>Bacteria</taxon>
        <taxon>Bacillati</taxon>
        <taxon>Actinomycetota</taxon>
        <taxon>Actinomycetes</taxon>
        <taxon>Mycobacteriales</taxon>
        <taxon>Corynebacteriaceae</taxon>
        <taxon>Corynebacterium</taxon>
    </lineage>
</organism>
<dbReference type="AlphaFoldDB" id="A0A9X8R1K6"/>
<evidence type="ECO:0000313" key="2">
    <source>
        <dbReference type="Proteomes" id="UP000185547"/>
    </source>
</evidence>
<accession>A0A9X8R1K6</accession>